<dbReference type="Gene3D" id="1.10.1200.10">
    <property type="entry name" value="ACP-like"/>
    <property type="match status" value="1"/>
</dbReference>
<dbReference type="EMBL" id="FRCP01000009">
    <property type="protein sequence ID" value="SHM37075.1"/>
    <property type="molecule type" value="Genomic_DNA"/>
</dbReference>
<proteinExistence type="predicted"/>
<dbReference type="STRING" id="1120996.SAMN02746066_01730"/>
<dbReference type="RefSeq" id="WP_073286086.1">
    <property type="nucleotide sequence ID" value="NZ_FRCP01000009.1"/>
</dbReference>
<protein>
    <submittedName>
        <fullName evidence="2">Phosphopantetheine attachment site</fullName>
    </submittedName>
</protein>
<dbReference type="InterPro" id="IPR009081">
    <property type="entry name" value="PP-bd_ACP"/>
</dbReference>
<evidence type="ECO:0000313" key="2">
    <source>
        <dbReference type="EMBL" id="SHM37075.1"/>
    </source>
</evidence>
<dbReference type="PROSITE" id="PS50075">
    <property type="entry name" value="CARRIER"/>
    <property type="match status" value="1"/>
</dbReference>
<name>A0A1M7I8Q0_9FIRM</name>
<sequence>MNINLEIKKIITDLVNKDREDKIDIKSIDENEEISKSTIIQMDSIKAIKLIVEVEKKFNITVPDDDLDLNNFKSVDSISNYVITRMKIENVKEK</sequence>
<reference evidence="2 3" key="1">
    <citation type="submission" date="2016-11" db="EMBL/GenBank/DDBJ databases">
        <authorList>
            <person name="Jaros S."/>
            <person name="Januszkiewicz K."/>
            <person name="Wedrychowicz H."/>
        </authorList>
    </citation>
    <scope>NUCLEOTIDE SEQUENCE [LARGE SCALE GENOMIC DNA]</scope>
    <source>
        <strain evidence="2 3">DSM 15930</strain>
    </source>
</reference>
<keyword evidence="3" id="KW-1185">Reference proteome</keyword>
<feature type="domain" description="Carrier" evidence="1">
    <location>
        <begin position="1"/>
        <end position="86"/>
    </location>
</feature>
<evidence type="ECO:0000313" key="3">
    <source>
        <dbReference type="Proteomes" id="UP000184038"/>
    </source>
</evidence>
<accession>A0A1M7I8Q0</accession>
<dbReference type="Pfam" id="PF00550">
    <property type="entry name" value="PP-binding"/>
    <property type="match status" value="1"/>
</dbReference>
<dbReference type="AlphaFoldDB" id="A0A1M7I8Q0"/>
<dbReference type="InterPro" id="IPR036736">
    <property type="entry name" value="ACP-like_sf"/>
</dbReference>
<organism evidence="2 3">
    <name type="scientific">Anaerosporobacter mobilis DSM 15930</name>
    <dbReference type="NCBI Taxonomy" id="1120996"/>
    <lineage>
        <taxon>Bacteria</taxon>
        <taxon>Bacillati</taxon>
        <taxon>Bacillota</taxon>
        <taxon>Clostridia</taxon>
        <taxon>Lachnospirales</taxon>
        <taxon>Lachnospiraceae</taxon>
        <taxon>Anaerosporobacter</taxon>
    </lineage>
</organism>
<evidence type="ECO:0000259" key="1">
    <source>
        <dbReference type="PROSITE" id="PS50075"/>
    </source>
</evidence>
<dbReference type="OrthoDB" id="677810at2"/>
<dbReference type="Proteomes" id="UP000184038">
    <property type="component" value="Unassembled WGS sequence"/>
</dbReference>
<gene>
    <name evidence="2" type="ORF">SAMN02746066_01730</name>
</gene>
<dbReference type="SUPFAM" id="SSF47336">
    <property type="entry name" value="ACP-like"/>
    <property type="match status" value="1"/>
</dbReference>